<dbReference type="Proteomes" id="UP000095767">
    <property type="component" value="Unassembled WGS sequence"/>
</dbReference>
<evidence type="ECO:0000256" key="2">
    <source>
        <dbReference type="ARBA" id="ARBA00022604"/>
    </source>
</evidence>
<accession>A0A1E5WMA1</accession>
<keyword evidence="2" id="KW-0341">Growth regulation</keyword>
<feature type="non-terminal residue" evidence="3">
    <location>
        <position position="1"/>
    </location>
</feature>
<sequence>LRGGMAFGLMVSFAKIEESTRELSIKDSIETFRHNIDALYYLEENGFSVQHLLHYLNKLFQIKSDYTKNLEENGKLKVQMHEKTASLAQMDSL</sequence>
<comment type="caution">
    <text evidence="3">The sequence shown here is derived from an EMBL/GenBank/DDBJ whole genome shotgun (WGS) entry which is preliminary data.</text>
</comment>
<dbReference type="EMBL" id="LWDX02001456">
    <property type="protein sequence ID" value="OEL38525.1"/>
    <property type="molecule type" value="Genomic_DNA"/>
</dbReference>
<dbReference type="OrthoDB" id="687110at2759"/>
<name>A0A1E5WMA1_9POAL</name>
<proteinExistence type="predicted"/>
<dbReference type="AlphaFoldDB" id="A0A1E5WMA1"/>
<evidence type="ECO:0000313" key="3">
    <source>
        <dbReference type="EMBL" id="OEL38525.1"/>
    </source>
</evidence>
<dbReference type="InterPro" id="IPR007930">
    <property type="entry name" value="DUF724"/>
</dbReference>
<organism evidence="3 4">
    <name type="scientific">Dichanthelium oligosanthes</name>
    <dbReference type="NCBI Taxonomy" id="888268"/>
    <lineage>
        <taxon>Eukaryota</taxon>
        <taxon>Viridiplantae</taxon>
        <taxon>Streptophyta</taxon>
        <taxon>Embryophyta</taxon>
        <taxon>Tracheophyta</taxon>
        <taxon>Spermatophyta</taxon>
        <taxon>Magnoliopsida</taxon>
        <taxon>Liliopsida</taxon>
        <taxon>Poales</taxon>
        <taxon>Poaceae</taxon>
        <taxon>PACMAD clade</taxon>
        <taxon>Panicoideae</taxon>
        <taxon>Panicodae</taxon>
        <taxon>Paniceae</taxon>
        <taxon>Dichantheliinae</taxon>
        <taxon>Dichanthelium</taxon>
    </lineage>
</organism>
<gene>
    <name evidence="3" type="ORF">BAE44_0000456</name>
</gene>
<dbReference type="Pfam" id="PF05266">
    <property type="entry name" value="DUF724"/>
    <property type="match status" value="1"/>
</dbReference>
<dbReference type="STRING" id="888268.A0A1E5WMA1"/>
<reference evidence="3 4" key="1">
    <citation type="submission" date="2016-09" db="EMBL/GenBank/DDBJ databases">
        <title>The draft genome of Dichanthelium oligosanthes: A C3 panicoid grass species.</title>
        <authorList>
            <person name="Studer A.J."/>
            <person name="Schnable J.C."/>
            <person name="Brutnell T.P."/>
        </authorList>
    </citation>
    <scope>NUCLEOTIDE SEQUENCE [LARGE SCALE GENOMIC DNA]</scope>
    <source>
        <strain evidence="4">cv. Kellogg 1175</strain>
        <tissue evidence="3">Leaf</tissue>
    </source>
</reference>
<protein>
    <submittedName>
        <fullName evidence="3">Uncharacterized protein</fullName>
    </submittedName>
</protein>
<evidence type="ECO:0000256" key="1">
    <source>
        <dbReference type="ARBA" id="ARBA00022448"/>
    </source>
</evidence>
<keyword evidence="1" id="KW-0813">Transport</keyword>
<keyword evidence="4" id="KW-1185">Reference proteome</keyword>
<evidence type="ECO:0000313" key="4">
    <source>
        <dbReference type="Proteomes" id="UP000095767"/>
    </source>
</evidence>